<feature type="compositionally biased region" description="Low complexity" evidence="1">
    <location>
        <begin position="686"/>
        <end position="710"/>
    </location>
</feature>
<evidence type="ECO:0000256" key="2">
    <source>
        <dbReference type="SAM" id="Phobius"/>
    </source>
</evidence>
<dbReference type="EMBL" id="KB467832">
    <property type="protein sequence ID" value="PCH34851.1"/>
    <property type="molecule type" value="Genomic_DNA"/>
</dbReference>
<feature type="compositionally biased region" description="Polar residues" evidence="1">
    <location>
        <begin position="829"/>
        <end position="838"/>
    </location>
</feature>
<feature type="compositionally biased region" description="Low complexity" evidence="1">
    <location>
        <begin position="1"/>
        <end position="20"/>
    </location>
</feature>
<evidence type="ECO:0008006" key="5">
    <source>
        <dbReference type="Google" id="ProtNLM"/>
    </source>
</evidence>
<feature type="compositionally biased region" description="Polar residues" evidence="1">
    <location>
        <begin position="1021"/>
        <end position="1049"/>
    </location>
</feature>
<feature type="compositionally biased region" description="Pro residues" evidence="1">
    <location>
        <begin position="759"/>
        <end position="768"/>
    </location>
</feature>
<gene>
    <name evidence="3" type="ORF">WOLCODRAFT_139619</name>
</gene>
<feature type="compositionally biased region" description="Polar residues" evidence="1">
    <location>
        <begin position="21"/>
        <end position="31"/>
    </location>
</feature>
<feature type="region of interest" description="Disordered" evidence="1">
    <location>
        <begin position="529"/>
        <end position="1049"/>
    </location>
</feature>
<feature type="compositionally biased region" description="Basic and acidic residues" evidence="1">
    <location>
        <begin position="128"/>
        <end position="138"/>
    </location>
</feature>
<dbReference type="AlphaFoldDB" id="A0A2H3IYP2"/>
<feature type="transmembrane region" description="Helical" evidence="2">
    <location>
        <begin position="242"/>
        <end position="271"/>
    </location>
</feature>
<sequence>MSRQYTSGSPTSGEPSPISTDTRSISHGTESSGDHQEEQGVAVARLTPSPSPQSPPAPSSSEGYPSWLPKRPPPPAPRSTLQSSVHLGAMFSEPGPSSEPYEGGRKPTPRSVRILSMQSDAQEGADPTARREPTDQSRRLPHAHARVWSRATSAGMTPTLLGSGALLSQIPRPRFRSAGLRLELLRYPSWTMRLFFYLFRILIFTHIPLQTFFDFNAVFILILVAKYPNPAAPGVPGSGRNWALGAAAYIACWAVWIVVVFIVYELVYSFYRRWRVKRPLMFPIYLSSPAFNYVCMTSYTNFCFLYHLRTTAFYGEHGSLRDGLAETAYYYSQNWPTVALLLPRAGLSLALLLAFWTPQAGDVALADAGISPRDGTFFRPDGTLTDYSRGVLIANAAWTAWRILIFLLSLIGLWVLSGQGCAGLCGPRYRWEEEEIEKAGSVVGDAITDSDALPWSWKECTLMRLKDAHDLCLTTKPPRASPGPGKEGVDLPAVPFEGIERVFAAVGLPSGHHPPRRGVLSDELFSSPVPQAEGSVEDEKQRASESAPDLPSTATTPASMRAREKQPAHPPTPPLTKLPYPFVGPGAQLSSSEESVPFPTSHAEGELPSPTVENDDHELEGEEDLEEEASEEPSDRRTSASMSSLGRPITTSRYPFQYRRPTRGGSVSPTSYVSPYAHSAPHSAHTRSMQSRSTQSRSTGVSRSTQSTGTDSRSTGNSNPASPQGSSFSGNGIPMPPRHPQVQRRARAGTVPAVQSPAGSPPPSPPRPRALTRAESVPRSDLDMTFGPAPLPPYEHSGDEAYEGSLMDVPEAEGSIEEEEQDSVGLLSTGPSPRSSLGNVRRHGSGASHRRSNGSRSRSGRSVGSGSQSRSRSTSTTSRSESARSRAQSLIHSIGTASRSSLELVRSRAHSMVRLSDSPYGDSASEGVRSSRDNHTFGHPLREQWRADEVELAEQVPPVPPLDRSSLPPSPHERRETPAASSTHDPSIHGSESPHHSEHAEPTGIPIAGRQPSAAAESRPDISTANQSLMTSPATVQATTDSSGQTPSS</sequence>
<feature type="transmembrane region" description="Helical" evidence="2">
    <location>
        <begin position="194"/>
        <end position="222"/>
    </location>
</feature>
<name>A0A2H3IYP2_WOLCO</name>
<evidence type="ECO:0000313" key="3">
    <source>
        <dbReference type="EMBL" id="PCH34851.1"/>
    </source>
</evidence>
<feature type="transmembrane region" description="Helical" evidence="2">
    <location>
        <begin position="399"/>
        <end position="417"/>
    </location>
</feature>
<keyword evidence="2" id="KW-0812">Transmembrane</keyword>
<reference evidence="3 4" key="1">
    <citation type="journal article" date="2012" name="Science">
        <title>The Paleozoic origin of enzymatic lignin decomposition reconstructed from 31 fungal genomes.</title>
        <authorList>
            <person name="Floudas D."/>
            <person name="Binder M."/>
            <person name="Riley R."/>
            <person name="Barry K."/>
            <person name="Blanchette R.A."/>
            <person name="Henrissat B."/>
            <person name="Martinez A.T."/>
            <person name="Otillar R."/>
            <person name="Spatafora J.W."/>
            <person name="Yadav J.S."/>
            <person name="Aerts A."/>
            <person name="Benoit I."/>
            <person name="Boyd A."/>
            <person name="Carlson A."/>
            <person name="Copeland A."/>
            <person name="Coutinho P.M."/>
            <person name="de Vries R.P."/>
            <person name="Ferreira P."/>
            <person name="Findley K."/>
            <person name="Foster B."/>
            <person name="Gaskell J."/>
            <person name="Glotzer D."/>
            <person name="Gorecki P."/>
            <person name="Heitman J."/>
            <person name="Hesse C."/>
            <person name="Hori C."/>
            <person name="Igarashi K."/>
            <person name="Jurgens J.A."/>
            <person name="Kallen N."/>
            <person name="Kersten P."/>
            <person name="Kohler A."/>
            <person name="Kuees U."/>
            <person name="Kumar T.K.A."/>
            <person name="Kuo A."/>
            <person name="LaButti K."/>
            <person name="Larrondo L.F."/>
            <person name="Lindquist E."/>
            <person name="Ling A."/>
            <person name="Lombard V."/>
            <person name="Lucas S."/>
            <person name="Lundell T."/>
            <person name="Martin R."/>
            <person name="McLaughlin D.J."/>
            <person name="Morgenstern I."/>
            <person name="Morin E."/>
            <person name="Murat C."/>
            <person name="Nagy L.G."/>
            <person name="Nolan M."/>
            <person name="Ohm R.A."/>
            <person name="Patyshakuliyeva A."/>
            <person name="Rokas A."/>
            <person name="Ruiz-Duenas F.J."/>
            <person name="Sabat G."/>
            <person name="Salamov A."/>
            <person name="Samejima M."/>
            <person name="Schmutz J."/>
            <person name="Slot J.C."/>
            <person name="St John F."/>
            <person name="Stenlid J."/>
            <person name="Sun H."/>
            <person name="Sun S."/>
            <person name="Syed K."/>
            <person name="Tsang A."/>
            <person name="Wiebenga A."/>
            <person name="Young D."/>
            <person name="Pisabarro A."/>
            <person name="Eastwood D.C."/>
            <person name="Martin F."/>
            <person name="Cullen D."/>
            <person name="Grigoriev I.V."/>
            <person name="Hibbett D.S."/>
        </authorList>
    </citation>
    <scope>NUCLEOTIDE SEQUENCE [LARGE SCALE GENOMIC DNA]</scope>
    <source>
        <strain evidence="3 4">MD-104</strain>
    </source>
</reference>
<organism evidence="3 4">
    <name type="scientific">Wolfiporia cocos (strain MD-104)</name>
    <name type="common">Brown rot fungus</name>
    <dbReference type="NCBI Taxonomy" id="742152"/>
    <lineage>
        <taxon>Eukaryota</taxon>
        <taxon>Fungi</taxon>
        <taxon>Dikarya</taxon>
        <taxon>Basidiomycota</taxon>
        <taxon>Agaricomycotina</taxon>
        <taxon>Agaricomycetes</taxon>
        <taxon>Polyporales</taxon>
        <taxon>Phaeolaceae</taxon>
        <taxon>Wolfiporia</taxon>
    </lineage>
</organism>
<feature type="compositionally biased region" description="Basic and acidic residues" evidence="1">
    <location>
        <begin position="929"/>
        <end position="949"/>
    </location>
</feature>
<feature type="compositionally biased region" description="Basic residues" evidence="1">
    <location>
        <begin position="840"/>
        <end position="853"/>
    </location>
</feature>
<accession>A0A2H3IYP2</accession>
<keyword evidence="2" id="KW-0472">Membrane</keyword>
<keyword evidence="2" id="KW-1133">Transmembrane helix</keyword>
<dbReference type="STRING" id="742152.A0A2H3IYP2"/>
<evidence type="ECO:0000256" key="1">
    <source>
        <dbReference type="SAM" id="MobiDB-lite"/>
    </source>
</evidence>
<dbReference type="OMA" id="CAGFCGP"/>
<feature type="compositionally biased region" description="Basic and acidic residues" evidence="1">
    <location>
        <begin position="992"/>
        <end position="1001"/>
    </location>
</feature>
<dbReference type="Proteomes" id="UP000218811">
    <property type="component" value="Unassembled WGS sequence"/>
</dbReference>
<feature type="compositionally biased region" description="Polar residues" evidence="1">
    <location>
        <begin position="639"/>
        <end position="654"/>
    </location>
</feature>
<evidence type="ECO:0000313" key="4">
    <source>
        <dbReference type="Proteomes" id="UP000218811"/>
    </source>
</evidence>
<feature type="compositionally biased region" description="Low complexity" evidence="1">
    <location>
        <begin position="59"/>
        <end position="69"/>
    </location>
</feature>
<feature type="compositionally biased region" description="Acidic residues" evidence="1">
    <location>
        <begin position="810"/>
        <end position="822"/>
    </location>
</feature>
<protein>
    <recommendedName>
        <fullName evidence="5">Proteophosphoglycan ppg4</fullName>
    </recommendedName>
</protein>
<feature type="compositionally biased region" description="Pro residues" evidence="1">
    <location>
        <begin position="49"/>
        <end position="58"/>
    </location>
</feature>
<dbReference type="OrthoDB" id="2575061at2759"/>
<feature type="compositionally biased region" description="Acidic residues" evidence="1">
    <location>
        <begin position="613"/>
        <end position="632"/>
    </location>
</feature>
<feature type="compositionally biased region" description="Polar residues" evidence="1">
    <location>
        <begin position="711"/>
        <end position="730"/>
    </location>
</feature>
<proteinExistence type="predicted"/>
<feature type="compositionally biased region" description="Low complexity" evidence="1">
    <location>
        <begin position="854"/>
        <end position="889"/>
    </location>
</feature>
<feature type="region of interest" description="Disordered" evidence="1">
    <location>
        <begin position="1"/>
        <end position="143"/>
    </location>
</feature>
<keyword evidence="4" id="KW-1185">Reference proteome</keyword>